<dbReference type="InterPro" id="IPR051465">
    <property type="entry name" value="Cell_Envelope_Struct_Comp"/>
</dbReference>
<proteinExistence type="predicted"/>
<accession>A0A1B2DDV3</accession>
<sequence length="405" mass="44408">MGKMGLQRWKGSIVWLVLVAVAVTVTLSLTSVDSKVAEAAAPVFKDISGHWAKESIEAAVKAGILNGYPDQTFKPQNPITRAELLKVIALTTKVEVAAAPAGKPWYAGYQKALTDAKIYAAGDFTGDLSMAVTRVEMAKLAVRGANAEYRGAKLTADELMFRAVNAGLLSRTGAKAETIDPDGTTTRAQAAVIVTRLLKLAGGGKLSVDQGASSAAEIKWHDHNVITMLGQDDLVKLPFTKEMRSGFEVSIQQLVIMDPLDKNGYYSEYLEGAIYHINGNIIDPEKNNGLVFGFKVKGENLVIDKNRSESASTSFYVHTSGDIGATRINDKFYYYDRKTIDRGGIFKNKMELYFGTKNNKEYNWVLPFISKSIIQSQVKKYGGFPIHLRTYSGQKDYYMTGVRGI</sequence>
<dbReference type="AlphaFoldDB" id="A0A1B2DDV3"/>
<dbReference type="RefSeq" id="WP_172455395.1">
    <property type="nucleotide sequence ID" value="NZ_CP016808.1"/>
</dbReference>
<dbReference type="PANTHER" id="PTHR43308">
    <property type="entry name" value="OUTER MEMBRANE PROTEIN ALPHA-RELATED"/>
    <property type="match status" value="1"/>
</dbReference>
<evidence type="ECO:0000259" key="1">
    <source>
        <dbReference type="PROSITE" id="PS51272"/>
    </source>
</evidence>
<gene>
    <name evidence="2" type="ORF">BBD42_04975</name>
</gene>
<dbReference type="PANTHER" id="PTHR43308:SF5">
    <property type="entry name" value="S-LAYER PROTEIN _ PEPTIDOGLYCAN ENDO-BETA-N-ACETYLGLUCOSAMINIDASE"/>
    <property type="match status" value="1"/>
</dbReference>
<dbReference type="EMBL" id="CP016808">
    <property type="protein sequence ID" value="ANY65892.1"/>
    <property type="molecule type" value="Genomic_DNA"/>
</dbReference>
<feature type="domain" description="SLH" evidence="1">
    <location>
        <begin position="39"/>
        <end position="102"/>
    </location>
</feature>
<organism evidence="2">
    <name type="scientific">Paenibacillus sp. BIHB 4019</name>
    <dbReference type="NCBI Taxonomy" id="1870819"/>
    <lineage>
        <taxon>Bacteria</taxon>
        <taxon>Bacillati</taxon>
        <taxon>Bacillota</taxon>
        <taxon>Bacilli</taxon>
        <taxon>Bacillales</taxon>
        <taxon>Paenibacillaceae</taxon>
        <taxon>Paenibacillus</taxon>
    </lineage>
</organism>
<reference evidence="2" key="1">
    <citation type="submission" date="2016-08" db="EMBL/GenBank/DDBJ databases">
        <title>Complete Genome Seqeunce of Paenibacillus sp. BIHB 4019 from tea rhizoplane.</title>
        <authorList>
            <person name="Thakur R."/>
            <person name="Swarnkar M.K."/>
            <person name="Gulati A."/>
        </authorList>
    </citation>
    <scope>NUCLEOTIDE SEQUENCE [LARGE SCALE GENOMIC DNA]</scope>
    <source>
        <strain evidence="2">BIHB4019</strain>
    </source>
</reference>
<dbReference type="InterPro" id="IPR001119">
    <property type="entry name" value="SLH_dom"/>
</dbReference>
<name>A0A1B2DDV3_9BACL</name>
<evidence type="ECO:0000313" key="2">
    <source>
        <dbReference type="EMBL" id="ANY65892.1"/>
    </source>
</evidence>
<protein>
    <recommendedName>
        <fullName evidence="1">SLH domain-containing protein</fullName>
    </recommendedName>
</protein>
<dbReference type="Pfam" id="PF00395">
    <property type="entry name" value="SLH"/>
    <property type="match status" value="1"/>
</dbReference>
<dbReference type="PROSITE" id="PS51272">
    <property type="entry name" value="SLH"/>
    <property type="match status" value="1"/>
</dbReference>